<organism evidence="7 8">
    <name type="scientific">Paenibacillus naphthalenovorans</name>
    <dbReference type="NCBI Taxonomy" id="162209"/>
    <lineage>
        <taxon>Bacteria</taxon>
        <taxon>Bacillati</taxon>
        <taxon>Bacillota</taxon>
        <taxon>Bacilli</taxon>
        <taxon>Bacillales</taxon>
        <taxon>Paenibacillaceae</taxon>
        <taxon>Paenibacillus</taxon>
    </lineage>
</organism>
<protein>
    <submittedName>
        <fullName evidence="7">N-acetylneuraminate lyase</fullName>
    </submittedName>
</protein>
<dbReference type="InterPro" id="IPR020625">
    <property type="entry name" value="Schiff_base-form_aldolases_AS"/>
</dbReference>
<gene>
    <name evidence="7" type="ORF">IJ22_49440</name>
</gene>
<feature type="binding site" evidence="6">
    <location>
        <position position="47"/>
    </location>
    <ligand>
        <name>pyruvate</name>
        <dbReference type="ChEBI" id="CHEBI:15361"/>
    </ligand>
</feature>
<sequence>MKHLYGVTTAMVTPFDRNGQVDLEKSAGLTEFLISKGVHCLYPLGTTGEMVRLSVSERKAVAETVVKTAAGRVTVFIHVGAVTLEDTIELAQHAHSIGADGIGVVTPIFLGANDREMEQYFASVASSIPGDFPMYLYNIPQCAANDLKTEVAQRIAERFKNVIGIKYSYPDFLRTAEYLGINDGHFSVMHGTDRLFLASLAMGCDGTVSGVSCVYPEPFVALYQAFQEKDLEKARQLQKVAVKYCETLRNGSNMSYFKEALKMRGVDVGYMRAPQLDLTPEEKMQLQNRLNELNNETRYIQA</sequence>
<comment type="similarity">
    <text evidence="1 4">Belongs to the DapA family.</text>
</comment>
<dbReference type="GO" id="GO:0008840">
    <property type="term" value="F:4-hydroxy-tetrahydrodipicolinate synthase activity"/>
    <property type="evidence" value="ECO:0007669"/>
    <property type="project" value="TreeGrafter"/>
</dbReference>
<dbReference type="AlphaFoldDB" id="A0A0U2VWY3"/>
<dbReference type="InterPro" id="IPR013785">
    <property type="entry name" value="Aldolase_TIM"/>
</dbReference>
<dbReference type="PRINTS" id="PR00146">
    <property type="entry name" value="DHPICSNTHASE"/>
</dbReference>
<dbReference type="SMART" id="SM01130">
    <property type="entry name" value="DHDPS"/>
    <property type="match status" value="1"/>
</dbReference>
<dbReference type="STRING" id="162209.IJ22_49440"/>
<dbReference type="PANTHER" id="PTHR12128:SF66">
    <property type="entry name" value="4-HYDROXY-2-OXOGLUTARATE ALDOLASE, MITOCHONDRIAL"/>
    <property type="match status" value="1"/>
</dbReference>
<evidence type="ECO:0000256" key="6">
    <source>
        <dbReference type="PIRSR" id="PIRSR001365-2"/>
    </source>
</evidence>
<reference evidence="8" key="1">
    <citation type="submission" date="2015-12" db="EMBL/GenBank/DDBJ databases">
        <title>Complete genome sequences of two moderately thermophilic Paenibacillus species.</title>
        <authorList>
            <person name="Butler R.III."/>
            <person name="Wang J."/>
            <person name="Stark B.C."/>
            <person name="Pombert J.-F."/>
        </authorList>
    </citation>
    <scope>NUCLEOTIDE SEQUENCE [LARGE SCALE GENOMIC DNA]</scope>
    <source>
        <strain evidence="8">32O-Y</strain>
    </source>
</reference>
<keyword evidence="2 4" id="KW-0456">Lyase</keyword>
<dbReference type="GO" id="GO:0044281">
    <property type="term" value="P:small molecule metabolic process"/>
    <property type="evidence" value="ECO:0007669"/>
    <property type="project" value="UniProtKB-ARBA"/>
</dbReference>
<keyword evidence="8" id="KW-1185">Reference proteome</keyword>
<evidence type="ECO:0000256" key="2">
    <source>
        <dbReference type="ARBA" id="ARBA00023239"/>
    </source>
</evidence>
<dbReference type="PIRSF" id="PIRSF001365">
    <property type="entry name" value="DHDPS"/>
    <property type="match status" value="1"/>
</dbReference>
<dbReference type="EMBL" id="CP013652">
    <property type="protein sequence ID" value="ALS25206.1"/>
    <property type="molecule type" value="Genomic_DNA"/>
</dbReference>
<dbReference type="SUPFAM" id="SSF51569">
    <property type="entry name" value="Aldolase"/>
    <property type="match status" value="1"/>
</dbReference>
<dbReference type="RefSeq" id="WP_062410621.1">
    <property type="nucleotide sequence ID" value="NZ_CP013652.1"/>
</dbReference>
<feature type="active site" description="Proton donor/acceptor" evidence="5">
    <location>
        <position position="137"/>
    </location>
</feature>
<dbReference type="PATRIC" id="fig|162209.4.peg.5222"/>
<dbReference type="KEGG" id="pnp:IJ22_49440"/>
<feature type="active site" description="Schiff-base intermediate with substrate" evidence="5">
    <location>
        <position position="166"/>
    </location>
</feature>
<proteinExistence type="inferred from homology"/>
<dbReference type="OrthoDB" id="9771791at2"/>
<dbReference type="CDD" id="cd00408">
    <property type="entry name" value="DHDPS-like"/>
    <property type="match status" value="1"/>
</dbReference>
<keyword evidence="3" id="KW-0704">Schiff base</keyword>
<dbReference type="Pfam" id="PF00701">
    <property type="entry name" value="DHDPS"/>
    <property type="match status" value="1"/>
</dbReference>
<evidence type="ECO:0000313" key="7">
    <source>
        <dbReference type="EMBL" id="ALS25206.1"/>
    </source>
</evidence>
<dbReference type="PANTHER" id="PTHR12128">
    <property type="entry name" value="DIHYDRODIPICOLINATE SYNTHASE"/>
    <property type="match status" value="1"/>
</dbReference>
<evidence type="ECO:0000313" key="8">
    <source>
        <dbReference type="Proteomes" id="UP000061660"/>
    </source>
</evidence>
<evidence type="ECO:0000256" key="4">
    <source>
        <dbReference type="PIRNR" id="PIRNR001365"/>
    </source>
</evidence>
<feature type="binding site" evidence="6">
    <location>
        <position position="208"/>
    </location>
    <ligand>
        <name>pyruvate</name>
        <dbReference type="ChEBI" id="CHEBI:15361"/>
    </ligand>
</feature>
<dbReference type="Gene3D" id="3.20.20.70">
    <property type="entry name" value="Aldolase class I"/>
    <property type="match status" value="1"/>
</dbReference>
<dbReference type="InterPro" id="IPR002220">
    <property type="entry name" value="DapA-like"/>
</dbReference>
<evidence type="ECO:0000256" key="1">
    <source>
        <dbReference type="ARBA" id="ARBA00007592"/>
    </source>
</evidence>
<evidence type="ECO:0000256" key="3">
    <source>
        <dbReference type="ARBA" id="ARBA00023270"/>
    </source>
</evidence>
<name>A0A0U2VWY3_9BACL</name>
<evidence type="ECO:0000256" key="5">
    <source>
        <dbReference type="PIRSR" id="PIRSR001365-1"/>
    </source>
</evidence>
<accession>A0A0U2VWY3</accession>
<dbReference type="PROSITE" id="PS00666">
    <property type="entry name" value="DHDPS_2"/>
    <property type="match status" value="1"/>
</dbReference>
<dbReference type="Proteomes" id="UP000061660">
    <property type="component" value="Chromosome"/>
</dbReference>
<reference evidence="7 8" key="2">
    <citation type="journal article" date="2016" name="Genome Announc.">
        <title>Complete Genome Sequences of Two Interactive Moderate Thermophiles, Paenibacillus napthalenovorans 32O-Y and Paenibacillus sp. 32O-W.</title>
        <authorList>
            <person name="Butler R.R.III."/>
            <person name="Wang J."/>
            <person name="Stark B.C."/>
            <person name="Pombert J.F."/>
        </authorList>
    </citation>
    <scope>NUCLEOTIDE SEQUENCE [LARGE SCALE GENOMIC DNA]</scope>
    <source>
        <strain evidence="7 8">32O-Y</strain>
    </source>
</reference>